<evidence type="ECO:0000259" key="4">
    <source>
        <dbReference type="PROSITE" id="PS50102"/>
    </source>
</evidence>
<dbReference type="InterPro" id="IPR052768">
    <property type="entry name" value="RBM25"/>
</dbReference>
<dbReference type="InterPro" id="IPR002483">
    <property type="entry name" value="PWI_dom"/>
</dbReference>
<dbReference type="Gene3D" id="3.30.70.330">
    <property type="match status" value="1"/>
</dbReference>
<keyword evidence="2" id="KW-0694">RNA-binding</keyword>
<organism evidence="6 7">
    <name type="scientific">Zymoseptoria brevis</name>
    <dbReference type="NCBI Taxonomy" id="1047168"/>
    <lineage>
        <taxon>Eukaryota</taxon>
        <taxon>Fungi</taxon>
        <taxon>Dikarya</taxon>
        <taxon>Ascomycota</taxon>
        <taxon>Pezizomycotina</taxon>
        <taxon>Dothideomycetes</taxon>
        <taxon>Dothideomycetidae</taxon>
        <taxon>Mycosphaerellales</taxon>
        <taxon>Mycosphaerellaceae</taxon>
        <taxon>Zymoseptoria</taxon>
    </lineage>
</organism>
<dbReference type="InterPro" id="IPR036483">
    <property type="entry name" value="PWI_dom_sf"/>
</dbReference>
<gene>
    <name evidence="6" type="ORF">TI39_contig50g00017</name>
</gene>
<feature type="region of interest" description="Disordered" evidence="3">
    <location>
        <begin position="533"/>
        <end position="583"/>
    </location>
</feature>
<evidence type="ECO:0000313" key="7">
    <source>
        <dbReference type="Proteomes" id="UP000033647"/>
    </source>
</evidence>
<keyword evidence="1" id="KW-0507">mRNA processing</keyword>
<dbReference type="GO" id="GO:0005681">
    <property type="term" value="C:spliceosomal complex"/>
    <property type="evidence" value="ECO:0007669"/>
    <property type="project" value="TreeGrafter"/>
</dbReference>
<evidence type="ECO:0000313" key="6">
    <source>
        <dbReference type="EMBL" id="KJY02466.1"/>
    </source>
</evidence>
<dbReference type="STRING" id="1047168.A0A0F4H1T1"/>
<feature type="compositionally biased region" description="Low complexity" evidence="3">
    <location>
        <begin position="67"/>
        <end position="78"/>
    </location>
</feature>
<protein>
    <submittedName>
        <fullName evidence="6">U1 snrnp-associated protein</fullName>
    </submittedName>
</protein>
<feature type="region of interest" description="Disordered" evidence="3">
    <location>
        <begin position="423"/>
        <end position="489"/>
    </location>
</feature>
<feature type="region of interest" description="Disordered" evidence="3">
    <location>
        <begin position="1"/>
        <end position="114"/>
    </location>
</feature>
<dbReference type="SUPFAM" id="SSF54928">
    <property type="entry name" value="RNA-binding domain, RBD"/>
    <property type="match status" value="1"/>
</dbReference>
<dbReference type="PANTHER" id="PTHR18806">
    <property type="entry name" value="RBM25 PROTEIN"/>
    <property type="match status" value="1"/>
</dbReference>
<dbReference type="InterPro" id="IPR012677">
    <property type="entry name" value="Nucleotide-bd_a/b_plait_sf"/>
</dbReference>
<feature type="domain" description="RRM" evidence="4">
    <location>
        <begin position="138"/>
        <end position="226"/>
    </location>
</feature>
<evidence type="ECO:0000256" key="3">
    <source>
        <dbReference type="SAM" id="MobiDB-lite"/>
    </source>
</evidence>
<dbReference type="PROSITE" id="PS51025">
    <property type="entry name" value="PWI"/>
    <property type="match status" value="1"/>
</dbReference>
<dbReference type="EMBL" id="LAFY01000047">
    <property type="protein sequence ID" value="KJY02466.1"/>
    <property type="molecule type" value="Genomic_DNA"/>
</dbReference>
<proteinExistence type="predicted"/>
<dbReference type="SMART" id="SM00311">
    <property type="entry name" value="PWI"/>
    <property type="match status" value="1"/>
</dbReference>
<feature type="compositionally biased region" description="Basic and acidic residues" evidence="3">
    <location>
        <begin position="533"/>
        <end position="559"/>
    </location>
</feature>
<feature type="compositionally biased region" description="Basic and acidic residues" evidence="3">
    <location>
        <begin position="342"/>
        <end position="356"/>
    </location>
</feature>
<dbReference type="Gene3D" id="1.20.1390.10">
    <property type="entry name" value="PWI domain"/>
    <property type="match status" value="1"/>
</dbReference>
<evidence type="ECO:0000259" key="5">
    <source>
        <dbReference type="PROSITE" id="PS51025"/>
    </source>
</evidence>
<evidence type="ECO:0000256" key="2">
    <source>
        <dbReference type="PROSITE-ProRule" id="PRU00176"/>
    </source>
</evidence>
<accession>A0A0F4H1T1</accession>
<keyword evidence="7" id="KW-1185">Reference proteome</keyword>
<feature type="compositionally biased region" description="Low complexity" evidence="3">
    <location>
        <begin position="357"/>
        <end position="367"/>
    </location>
</feature>
<feature type="compositionally biased region" description="Basic and acidic residues" evidence="3">
    <location>
        <begin position="442"/>
        <end position="489"/>
    </location>
</feature>
<dbReference type="AlphaFoldDB" id="A0A0F4H1T1"/>
<feature type="compositionally biased region" description="Low complexity" evidence="3">
    <location>
        <begin position="13"/>
        <end position="28"/>
    </location>
</feature>
<feature type="domain" description="PWI" evidence="5">
    <location>
        <begin position="676"/>
        <end position="767"/>
    </location>
</feature>
<dbReference type="SUPFAM" id="SSF101233">
    <property type="entry name" value="PWI domain"/>
    <property type="match status" value="1"/>
</dbReference>
<dbReference type="GO" id="GO:0003729">
    <property type="term" value="F:mRNA binding"/>
    <property type="evidence" value="ECO:0007669"/>
    <property type="project" value="TreeGrafter"/>
</dbReference>
<name>A0A0F4H1T1_9PEZI</name>
<dbReference type="Pfam" id="PF01480">
    <property type="entry name" value="PWI"/>
    <property type="match status" value="1"/>
</dbReference>
<dbReference type="Proteomes" id="UP000033647">
    <property type="component" value="Unassembled WGS sequence"/>
</dbReference>
<sequence length="767" mass="84686">MAYYGPPGSYGQFPPGGAAPGFGAPPGFDNVPPGIPSQSPGGMSAPFQAPNMPGINFNAPVIRLGVDGPRAGGPPDNRNGGDRGGRGDRGGNDNMGNRGRMGLGADNDRGPRNLDRERQQVRDNMLALQPPTREEVARTIFIGGLTEGAPNDDQLEAILRCAGKLRRWTRARDADDKRCKFGFAEYEDVESLEAASEIYQDVEVPLFNADGSAQKEEDVEEEVKKTKLLLVVDDASKKYIEEWKGRGKEDDDARQFRIDGCKEDLRSVIATLAKSAAVNDVNGHHDGDVVMGETNGNSAEVINIPTSTLEDDLADIPAEMRATVAEEIKNFRDRSNRRDIERLRREEEMEQNERNRATAAARANRQASPPPSAGAGRIPSGPRGTQGVSGAPSGPKGFRGAQLPSDYVNGVLFVPGVGINGAGTHVSINRDDDDAEESDDELERRREAKKNAELDAHHESQVQKWQAKERSRRAAADRERKRQDDEERNFARAREDMLARLANWNDDEQSDLRKELYYKDRSIWLRNREVPRDTERRDDDHDRRAEEKEKADQRRHEAEAQGQANSFLDSMGSDLGTKGAEREQAPAAGFGGLKFSLGSAAAAKTKQQQPATKRAFADIEGLLEDEEDAAAAGTRRLELKTLQDTSTVPISGADLTEEEKGEARQQLATEIPTDSAALYAQQIKWKSLSRSLVDQQIKPFIEKKIVDYLGVQEDFLVDEIIQGIMDQKKPEVMEEELTGPLEDEAPLLVKKLWRLLVFWGECASRGL</sequence>
<dbReference type="InterPro" id="IPR000504">
    <property type="entry name" value="RRM_dom"/>
</dbReference>
<dbReference type="GO" id="GO:0006397">
    <property type="term" value="P:mRNA processing"/>
    <property type="evidence" value="ECO:0007669"/>
    <property type="project" value="UniProtKB-KW"/>
</dbReference>
<feature type="compositionally biased region" description="Acidic residues" evidence="3">
    <location>
        <begin position="431"/>
        <end position="441"/>
    </location>
</feature>
<reference evidence="6 7" key="1">
    <citation type="submission" date="2015-03" db="EMBL/GenBank/DDBJ databases">
        <title>RNA-seq based gene annotation and comparative genomics of four Zymoseptoria species reveal species-specific pathogenicity related genes and transposable element activity.</title>
        <authorList>
            <person name="Grandaubert J."/>
            <person name="Bhattacharyya A."/>
            <person name="Stukenbrock E.H."/>
        </authorList>
    </citation>
    <scope>NUCLEOTIDE SEQUENCE [LARGE SCALE GENOMIC DNA]</scope>
    <source>
        <strain evidence="6 7">Zb18110</strain>
    </source>
</reference>
<dbReference type="PANTHER" id="PTHR18806:SF4">
    <property type="entry name" value="RNA-BINDING PROTEIN 25"/>
    <property type="match status" value="1"/>
</dbReference>
<dbReference type="PROSITE" id="PS50102">
    <property type="entry name" value="RRM"/>
    <property type="match status" value="1"/>
</dbReference>
<dbReference type="OrthoDB" id="6275295at2759"/>
<comment type="caution">
    <text evidence="6">The sequence shown here is derived from an EMBL/GenBank/DDBJ whole genome shotgun (WGS) entry which is preliminary data.</text>
</comment>
<dbReference type="InterPro" id="IPR035979">
    <property type="entry name" value="RBD_domain_sf"/>
</dbReference>
<feature type="region of interest" description="Disordered" evidence="3">
    <location>
        <begin position="342"/>
        <end position="402"/>
    </location>
</feature>
<feature type="compositionally biased region" description="Basic and acidic residues" evidence="3">
    <location>
        <begin position="79"/>
        <end position="91"/>
    </location>
</feature>
<evidence type="ECO:0000256" key="1">
    <source>
        <dbReference type="ARBA" id="ARBA00022664"/>
    </source>
</evidence>